<evidence type="ECO:0000313" key="2">
    <source>
        <dbReference type="Proteomes" id="UP000309128"/>
    </source>
</evidence>
<comment type="caution">
    <text evidence="1">The sequence shown here is derived from an EMBL/GenBank/DDBJ whole genome shotgun (WGS) entry which is preliminary data.</text>
</comment>
<accession>A0A5S4FQW7</accession>
<evidence type="ECO:0000313" key="1">
    <source>
        <dbReference type="EMBL" id="TMR11748.1"/>
    </source>
</evidence>
<dbReference type="EMBL" id="VCKY01000149">
    <property type="protein sequence ID" value="TMR11748.1"/>
    <property type="molecule type" value="Genomic_DNA"/>
</dbReference>
<dbReference type="CDD" id="cd08054">
    <property type="entry name" value="gp6"/>
    <property type="match status" value="1"/>
</dbReference>
<dbReference type="Gene3D" id="1.10.3230.30">
    <property type="entry name" value="Phage gp6-like head-tail connector protein"/>
    <property type="match status" value="1"/>
</dbReference>
<keyword evidence="2" id="KW-1185">Reference proteome</keyword>
<protein>
    <submittedName>
        <fullName evidence="1">Phage gp6-like head-tail connector protein</fullName>
    </submittedName>
</protein>
<reference evidence="1 2" key="1">
    <citation type="submission" date="2019-05" db="EMBL/GenBank/DDBJ databases">
        <title>Draft genome sequence of Nonomuraea turkmeniaca DSM 43926.</title>
        <authorList>
            <person name="Saricaoglu S."/>
            <person name="Isik K."/>
        </authorList>
    </citation>
    <scope>NUCLEOTIDE SEQUENCE [LARGE SCALE GENOMIC DNA]</scope>
    <source>
        <strain evidence="1 2">DSM 43926</strain>
    </source>
</reference>
<proteinExistence type="predicted"/>
<name>A0A5S4FQW7_9ACTN</name>
<gene>
    <name evidence="1" type="ORF">ETD86_34840</name>
</gene>
<sequence length="263" mass="28273">MGAVVRLSTSVRDSAGVLVNPASIQVTIQLPDATTVGPFTPTNDGVGLYHYDYLTAMAGRHIARWATITPTSNDEEPFEVAPMWGEAGILSLGEAKQQLNIDATDTADDEEIQGFIRSVTAICERYVGALGRTTYTEKHRGGYMLALNRAPVLSVTSVVAIETGGVDQAVADLDVDLPTGIVQRKDSAKMCGPFRVTYLAGRTNIPPNVRQAALLLLQFMWETQRGQIGVRVGGSDADYDPRVGFTLPRRVIELLGEQAPGIA</sequence>
<dbReference type="AlphaFoldDB" id="A0A5S4FQW7"/>
<dbReference type="Proteomes" id="UP000309128">
    <property type="component" value="Unassembled WGS sequence"/>
</dbReference>
<organism evidence="1 2">
    <name type="scientific">Nonomuraea turkmeniaca</name>
    <dbReference type="NCBI Taxonomy" id="103838"/>
    <lineage>
        <taxon>Bacteria</taxon>
        <taxon>Bacillati</taxon>
        <taxon>Actinomycetota</taxon>
        <taxon>Actinomycetes</taxon>
        <taxon>Streptosporangiales</taxon>
        <taxon>Streptosporangiaceae</taxon>
        <taxon>Nonomuraea</taxon>
    </lineage>
</organism>
<dbReference type="RefSeq" id="WP_138670898.1">
    <property type="nucleotide sequence ID" value="NZ_VCKY01000149.1"/>
</dbReference>
<dbReference type="OrthoDB" id="4940937at2"/>